<feature type="transmembrane region" description="Helical" evidence="1">
    <location>
        <begin position="7"/>
        <end position="26"/>
    </location>
</feature>
<gene>
    <name evidence="2" type="ORF">BACCIP111895_04821</name>
</gene>
<proteinExistence type="predicted"/>
<evidence type="ECO:0008006" key="4">
    <source>
        <dbReference type="Google" id="ProtNLM"/>
    </source>
</evidence>
<keyword evidence="3" id="KW-1185">Reference proteome</keyword>
<name>A0ABM9EY28_9BACI</name>
<dbReference type="PROSITE" id="PS51257">
    <property type="entry name" value="PROKAR_LIPOPROTEIN"/>
    <property type="match status" value="1"/>
</dbReference>
<sequence length="202" mass="22756">MLKKLGIGFLTVISCGLSLYLFVSNVKMDEIKYGSGEVILFSIPLTMILIYIQLLTLPKLIKHHNYARLKNGIDSIILSLTVILFSLHIGLLLVSTGTDFDLLQLIPISIGIVLITTANTLPRFQLNILEGSPNLITETNKLWNIVLRPVSFPLYFGGLLMLLCVFLEGKLMLIFFFAILLFTLIVSILRSYRAYQLHLNNK</sequence>
<dbReference type="RefSeq" id="WP_248737817.1">
    <property type="nucleotide sequence ID" value="NZ_CALBWS010000055.1"/>
</dbReference>
<keyword evidence="1" id="KW-1133">Transmembrane helix</keyword>
<comment type="caution">
    <text evidence="2">The sequence shown here is derived from an EMBL/GenBank/DDBJ whole genome shotgun (WGS) entry which is preliminary data.</text>
</comment>
<keyword evidence="1" id="KW-0812">Transmembrane</keyword>
<feature type="transmembrane region" description="Helical" evidence="1">
    <location>
        <begin position="102"/>
        <end position="121"/>
    </location>
</feature>
<feature type="transmembrane region" description="Helical" evidence="1">
    <location>
        <begin position="76"/>
        <end position="96"/>
    </location>
</feature>
<dbReference type="Proteomes" id="UP000838308">
    <property type="component" value="Unassembled WGS sequence"/>
</dbReference>
<dbReference type="EMBL" id="CALBWS010000055">
    <property type="protein sequence ID" value="CAH2717605.1"/>
    <property type="molecule type" value="Genomic_DNA"/>
</dbReference>
<organism evidence="2 3">
    <name type="scientific">Neobacillus rhizosphaerae</name>
    <dbReference type="NCBI Taxonomy" id="2880965"/>
    <lineage>
        <taxon>Bacteria</taxon>
        <taxon>Bacillati</taxon>
        <taxon>Bacillota</taxon>
        <taxon>Bacilli</taxon>
        <taxon>Bacillales</taxon>
        <taxon>Bacillaceae</taxon>
        <taxon>Neobacillus</taxon>
    </lineage>
</organism>
<reference evidence="2" key="1">
    <citation type="submission" date="2022-04" db="EMBL/GenBank/DDBJ databases">
        <authorList>
            <person name="Criscuolo A."/>
        </authorList>
    </citation>
    <scope>NUCLEOTIDE SEQUENCE</scope>
    <source>
        <strain evidence="2">CIP111895</strain>
    </source>
</reference>
<evidence type="ECO:0000313" key="3">
    <source>
        <dbReference type="Proteomes" id="UP000838308"/>
    </source>
</evidence>
<protein>
    <recommendedName>
        <fullName evidence="4">DUF1648 domain-containing protein</fullName>
    </recommendedName>
</protein>
<keyword evidence="1" id="KW-0472">Membrane</keyword>
<accession>A0ABM9EY28</accession>
<feature type="transmembrane region" description="Helical" evidence="1">
    <location>
        <begin position="38"/>
        <end position="55"/>
    </location>
</feature>
<evidence type="ECO:0000313" key="2">
    <source>
        <dbReference type="EMBL" id="CAH2717605.1"/>
    </source>
</evidence>
<feature type="transmembrane region" description="Helical" evidence="1">
    <location>
        <begin position="142"/>
        <end position="167"/>
    </location>
</feature>
<feature type="transmembrane region" description="Helical" evidence="1">
    <location>
        <begin position="173"/>
        <end position="192"/>
    </location>
</feature>
<evidence type="ECO:0000256" key="1">
    <source>
        <dbReference type="SAM" id="Phobius"/>
    </source>
</evidence>